<evidence type="ECO:0000256" key="1">
    <source>
        <dbReference type="SAM" id="MobiDB-lite"/>
    </source>
</evidence>
<evidence type="ECO:0000313" key="3">
    <source>
        <dbReference type="Proteomes" id="UP000658720"/>
    </source>
</evidence>
<feature type="region of interest" description="Disordered" evidence="1">
    <location>
        <begin position="237"/>
        <end position="263"/>
    </location>
</feature>
<name>A0ABR9VQU3_9SYNC</name>
<proteinExistence type="predicted"/>
<gene>
    <name evidence="2" type="ORF">IQ217_03200</name>
</gene>
<sequence>MPLERKRGQQKPLRNCPFALGKCFCLGTMFREISQRIETMANRIGSISLGLLTALVGGEALGSLVMATPLRPPLAIAQNSSAPLTVDVLKNLSYSIPDQGIYPLNNGVFTGGTFNLNLIKPIALGDVDQDGDQDAAVILRWGSAVGPEELIYLAVVTDGLNGPIANPNTYFLGDRVRVQSLVIKNGQIRLNMLKHQQGDPQCCPSALVSEAYQLNTGGGTLEPITLNEQQRQEIHIQDLPSQSLPGDQDEPFQPPEDQFQIQL</sequence>
<organism evidence="2 3">
    <name type="scientific">Synechocystis salina LEGE 00031</name>
    <dbReference type="NCBI Taxonomy" id="1828736"/>
    <lineage>
        <taxon>Bacteria</taxon>
        <taxon>Bacillati</taxon>
        <taxon>Cyanobacteriota</taxon>
        <taxon>Cyanophyceae</taxon>
        <taxon>Synechococcales</taxon>
        <taxon>Merismopediaceae</taxon>
        <taxon>Synechocystis</taxon>
    </lineage>
</organism>
<dbReference type="EMBL" id="JADEVV010000006">
    <property type="protein sequence ID" value="MBE9252878.1"/>
    <property type="molecule type" value="Genomic_DNA"/>
</dbReference>
<dbReference type="Proteomes" id="UP000658720">
    <property type="component" value="Unassembled WGS sequence"/>
</dbReference>
<comment type="caution">
    <text evidence="2">The sequence shown here is derived from an EMBL/GenBank/DDBJ whole genome shotgun (WGS) entry which is preliminary data.</text>
</comment>
<reference evidence="2 3" key="1">
    <citation type="submission" date="2020-10" db="EMBL/GenBank/DDBJ databases">
        <authorList>
            <person name="Castelo-Branco R."/>
            <person name="Eusebio N."/>
            <person name="Adriana R."/>
            <person name="Vieira A."/>
            <person name="Brugerolle De Fraissinette N."/>
            <person name="Rezende De Castro R."/>
            <person name="Schneider M.P."/>
            <person name="Vasconcelos V."/>
            <person name="Leao P.N."/>
        </authorList>
    </citation>
    <scope>NUCLEOTIDE SEQUENCE [LARGE SCALE GENOMIC DNA]</scope>
    <source>
        <strain evidence="2 3">LEGE 00031</strain>
    </source>
</reference>
<keyword evidence="3" id="KW-1185">Reference proteome</keyword>
<accession>A0ABR9VQU3</accession>
<evidence type="ECO:0008006" key="4">
    <source>
        <dbReference type="Google" id="ProtNLM"/>
    </source>
</evidence>
<evidence type="ECO:0000313" key="2">
    <source>
        <dbReference type="EMBL" id="MBE9252878.1"/>
    </source>
</evidence>
<protein>
    <recommendedName>
        <fullName evidence="4">VCBS repeat-containing protein</fullName>
    </recommendedName>
</protein>